<evidence type="ECO:0000313" key="2">
    <source>
        <dbReference type="EMBL" id="CAI5731107.1"/>
    </source>
</evidence>
<reference evidence="2" key="1">
    <citation type="submission" date="2022-12" db="EMBL/GenBank/DDBJ databases">
        <authorList>
            <person name="Webb A."/>
        </authorList>
    </citation>
    <scope>NUCLEOTIDE SEQUENCE</scope>
    <source>
        <strain evidence="2">Pf2</strain>
    </source>
</reference>
<dbReference type="AlphaFoldDB" id="A0AAV0U2I6"/>
<comment type="caution">
    <text evidence="2">The sequence shown here is derived from an EMBL/GenBank/DDBJ whole genome shotgun (WGS) entry which is preliminary data.</text>
</comment>
<evidence type="ECO:0000313" key="3">
    <source>
        <dbReference type="Proteomes" id="UP001159659"/>
    </source>
</evidence>
<feature type="region of interest" description="Disordered" evidence="1">
    <location>
        <begin position="1"/>
        <end position="33"/>
    </location>
</feature>
<proteinExistence type="predicted"/>
<feature type="compositionally biased region" description="Basic residues" evidence="1">
    <location>
        <begin position="154"/>
        <end position="176"/>
    </location>
</feature>
<evidence type="ECO:0000256" key="1">
    <source>
        <dbReference type="SAM" id="MobiDB-lite"/>
    </source>
</evidence>
<organism evidence="2 3">
    <name type="scientific">Peronospora farinosa</name>
    <dbReference type="NCBI Taxonomy" id="134698"/>
    <lineage>
        <taxon>Eukaryota</taxon>
        <taxon>Sar</taxon>
        <taxon>Stramenopiles</taxon>
        <taxon>Oomycota</taxon>
        <taxon>Peronosporomycetes</taxon>
        <taxon>Peronosporales</taxon>
        <taxon>Peronosporaceae</taxon>
        <taxon>Peronospora</taxon>
    </lineage>
</organism>
<protein>
    <submittedName>
        <fullName evidence="2">Uncharacterized protein</fullName>
    </submittedName>
</protein>
<dbReference type="EMBL" id="CANTFK010000848">
    <property type="protein sequence ID" value="CAI5731107.1"/>
    <property type="molecule type" value="Genomic_DNA"/>
</dbReference>
<feature type="compositionally biased region" description="Polar residues" evidence="1">
    <location>
        <begin position="1"/>
        <end position="12"/>
    </location>
</feature>
<dbReference type="Proteomes" id="UP001159659">
    <property type="component" value="Unassembled WGS sequence"/>
</dbReference>
<gene>
    <name evidence="2" type="ORF">PFR002_LOCUS6481</name>
</gene>
<accession>A0AAV0U2I6</accession>
<sequence length="214" mass="23787">MPGFKTNDTPSTAARVANDGHERAAAPTDATAATPAAPAAAMVVDSIAHERGENSDINARILTALDKMTSRMDRLEMSQMQIDENERLCGAIDSGLFGSALDRGNGGVPMNHEALGFMPPKRSPEPPAAPLPRLRASVMGQSFLSLSVYENRHRSSSNRPRKCSKPTHSKRMRQCNNKQRQHRLMYLRQYKSIGRRTRVRRKLAIRKFDGSELY</sequence>
<name>A0AAV0U2I6_9STRA</name>
<feature type="region of interest" description="Disordered" evidence="1">
    <location>
        <begin position="151"/>
        <end position="176"/>
    </location>
</feature>